<evidence type="ECO:0000313" key="1">
    <source>
        <dbReference type="EMBL" id="GBP97880.1"/>
    </source>
</evidence>
<accession>A0A4C2ACS2</accession>
<dbReference type="Proteomes" id="UP000299102">
    <property type="component" value="Unassembled WGS sequence"/>
</dbReference>
<sequence length="120" mass="13017">MVGVGKRMDLAAGLLPTYSGLDSNKNLGPDPIGRYVSEICTWTHRSHRRRHRVCFPKSLSNLSCGSSTAPLEVSGSRSIFFFVSQPSAPAGGAHKTHAFNCQFQSILSSQGTLCTDRYVV</sequence>
<gene>
    <name evidence="1" type="ORF">EVAR_91703_1</name>
</gene>
<protein>
    <submittedName>
        <fullName evidence="1">Uncharacterized protein</fullName>
    </submittedName>
</protein>
<dbReference type="AlphaFoldDB" id="A0A4C2ACS2"/>
<keyword evidence="2" id="KW-1185">Reference proteome</keyword>
<name>A0A4C2ACS2_EUMVA</name>
<reference evidence="1 2" key="1">
    <citation type="journal article" date="2019" name="Commun. Biol.">
        <title>The bagworm genome reveals a unique fibroin gene that provides high tensile strength.</title>
        <authorList>
            <person name="Kono N."/>
            <person name="Nakamura H."/>
            <person name="Ohtoshi R."/>
            <person name="Tomita M."/>
            <person name="Numata K."/>
            <person name="Arakawa K."/>
        </authorList>
    </citation>
    <scope>NUCLEOTIDE SEQUENCE [LARGE SCALE GENOMIC DNA]</scope>
</reference>
<comment type="caution">
    <text evidence="1">The sequence shown here is derived from an EMBL/GenBank/DDBJ whole genome shotgun (WGS) entry which is preliminary data.</text>
</comment>
<organism evidence="1 2">
    <name type="scientific">Eumeta variegata</name>
    <name type="common">Bagworm moth</name>
    <name type="synonym">Eumeta japonica</name>
    <dbReference type="NCBI Taxonomy" id="151549"/>
    <lineage>
        <taxon>Eukaryota</taxon>
        <taxon>Metazoa</taxon>
        <taxon>Ecdysozoa</taxon>
        <taxon>Arthropoda</taxon>
        <taxon>Hexapoda</taxon>
        <taxon>Insecta</taxon>
        <taxon>Pterygota</taxon>
        <taxon>Neoptera</taxon>
        <taxon>Endopterygota</taxon>
        <taxon>Lepidoptera</taxon>
        <taxon>Glossata</taxon>
        <taxon>Ditrysia</taxon>
        <taxon>Tineoidea</taxon>
        <taxon>Psychidae</taxon>
        <taxon>Oiketicinae</taxon>
        <taxon>Eumeta</taxon>
    </lineage>
</organism>
<proteinExistence type="predicted"/>
<dbReference type="EMBL" id="BGZK01003020">
    <property type="protein sequence ID" value="GBP97880.1"/>
    <property type="molecule type" value="Genomic_DNA"/>
</dbReference>
<evidence type="ECO:0000313" key="2">
    <source>
        <dbReference type="Proteomes" id="UP000299102"/>
    </source>
</evidence>